<reference evidence="9 10" key="1">
    <citation type="journal article" date="2014" name="Int. J. Syst. Evol. Microbiol.">
        <title>Nocardia vulneris sp. nov., isolated from wounds of human patients in North America.</title>
        <authorList>
            <person name="Lasker B.A."/>
            <person name="Bell M."/>
            <person name="Klenk H.P."/>
            <person name="Sproer C."/>
            <person name="Schumann C."/>
            <person name="Schumann P."/>
            <person name="Brown J.M."/>
        </authorList>
    </citation>
    <scope>NUCLEOTIDE SEQUENCE [LARGE SCALE GENOMIC DNA]</scope>
    <source>
        <strain evidence="9 10">W9851</strain>
    </source>
</reference>
<name>A0ABR4ZG93_9NOCA</name>
<dbReference type="InterPro" id="IPR017972">
    <property type="entry name" value="Cyt_P450_CS"/>
</dbReference>
<dbReference type="EMBL" id="JNFP01000015">
    <property type="protein sequence ID" value="KIA64214.1"/>
    <property type="molecule type" value="Genomic_DNA"/>
</dbReference>
<keyword evidence="10" id="KW-1185">Reference proteome</keyword>
<sequence length="404" mass="43853">MTSQTPLHLVHTARERYSPGPALTERAHTEGLTRTDTPFGVPGWLVTRHEDVRAVLGDAARFSSATPGRRANPPAASTDTDSAGKQFASAASFLVGQDPPEHPRLRRLLTPEFTMRRMRELAPRVRAVVGAVLDGMQDAGSPVDLVECFALPVPSLVICELLGVPYADREMFQRLTAVQLRATAAQEERTEAFLALRSYMGDLVDRQRTAPGDDLIGMLIREHDDDLSHDELVGVALVLLIAGHETTANTLGAGTALLLEHPGQLAAIRDEPHRVDGAVEELLRFCTPVHTGLVRTVTTDTVIGGQPMKTGDLVVVSLPMANRDPRLVTAPDDFDIARKPVPHVAFGHGIHHCVGAPLARMELRIALPALLQRFPGLRLDLDPADIQFRTMTAVHGVESLPVAW</sequence>
<evidence type="ECO:0000256" key="1">
    <source>
        <dbReference type="ARBA" id="ARBA00010617"/>
    </source>
</evidence>
<dbReference type="CDD" id="cd11030">
    <property type="entry name" value="CYP105-like"/>
    <property type="match status" value="1"/>
</dbReference>
<proteinExistence type="inferred from homology"/>
<dbReference type="PRINTS" id="PR00359">
    <property type="entry name" value="BP450"/>
</dbReference>
<keyword evidence="6 7" id="KW-0503">Monooxygenase</keyword>
<dbReference type="InterPro" id="IPR036396">
    <property type="entry name" value="Cyt_P450_sf"/>
</dbReference>
<keyword evidence="4 7" id="KW-0560">Oxidoreductase</keyword>
<evidence type="ECO:0000313" key="9">
    <source>
        <dbReference type="EMBL" id="KIA64214.1"/>
    </source>
</evidence>
<dbReference type="InterPro" id="IPR002397">
    <property type="entry name" value="Cyt_P450_B"/>
</dbReference>
<evidence type="ECO:0000256" key="6">
    <source>
        <dbReference type="ARBA" id="ARBA00023033"/>
    </source>
</evidence>
<dbReference type="Proteomes" id="UP000031364">
    <property type="component" value="Unassembled WGS sequence"/>
</dbReference>
<comment type="caution">
    <text evidence="9">The sequence shown here is derived from an EMBL/GenBank/DDBJ whole genome shotgun (WGS) entry which is preliminary data.</text>
</comment>
<evidence type="ECO:0000313" key="10">
    <source>
        <dbReference type="Proteomes" id="UP000031364"/>
    </source>
</evidence>
<dbReference type="InterPro" id="IPR001128">
    <property type="entry name" value="Cyt_P450"/>
</dbReference>
<dbReference type="Gene3D" id="1.10.630.10">
    <property type="entry name" value="Cytochrome P450"/>
    <property type="match status" value="1"/>
</dbReference>
<keyword evidence="2 7" id="KW-0349">Heme</keyword>
<keyword evidence="3 7" id="KW-0479">Metal-binding</keyword>
<dbReference type="Pfam" id="PF00067">
    <property type="entry name" value="p450"/>
    <property type="match status" value="1"/>
</dbReference>
<feature type="region of interest" description="Disordered" evidence="8">
    <location>
        <begin position="63"/>
        <end position="83"/>
    </location>
</feature>
<accession>A0ABR4ZG93</accession>
<dbReference type="PANTHER" id="PTHR46696:SF1">
    <property type="entry name" value="CYTOCHROME P450 YJIB-RELATED"/>
    <property type="match status" value="1"/>
</dbReference>
<comment type="similarity">
    <text evidence="1 7">Belongs to the cytochrome P450 family.</text>
</comment>
<protein>
    <submittedName>
        <fullName evidence="9">Cytochrome P450</fullName>
    </submittedName>
</protein>
<dbReference type="RefSeq" id="WP_043670112.1">
    <property type="nucleotide sequence ID" value="NZ_BDCI01000017.1"/>
</dbReference>
<organism evidence="9 10">
    <name type="scientific">Nocardia vulneris</name>
    <dbReference type="NCBI Taxonomy" id="1141657"/>
    <lineage>
        <taxon>Bacteria</taxon>
        <taxon>Bacillati</taxon>
        <taxon>Actinomycetota</taxon>
        <taxon>Actinomycetes</taxon>
        <taxon>Mycobacteriales</taxon>
        <taxon>Nocardiaceae</taxon>
        <taxon>Nocardia</taxon>
    </lineage>
</organism>
<keyword evidence="5 7" id="KW-0408">Iron</keyword>
<evidence type="ECO:0000256" key="5">
    <source>
        <dbReference type="ARBA" id="ARBA00023004"/>
    </source>
</evidence>
<evidence type="ECO:0000256" key="4">
    <source>
        <dbReference type="ARBA" id="ARBA00023002"/>
    </source>
</evidence>
<evidence type="ECO:0000256" key="8">
    <source>
        <dbReference type="SAM" id="MobiDB-lite"/>
    </source>
</evidence>
<gene>
    <name evidence="9" type="ORF">FG87_14730</name>
</gene>
<dbReference type="PANTHER" id="PTHR46696">
    <property type="entry name" value="P450, PUTATIVE (EUROFUNG)-RELATED"/>
    <property type="match status" value="1"/>
</dbReference>
<dbReference type="SUPFAM" id="SSF48264">
    <property type="entry name" value="Cytochrome P450"/>
    <property type="match status" value="1"/>
</dbReference>
<dbReference type="PRINTS" id="PR00385">
    <property type="entry name" value="P450"/>
</dbReference>
<evidence type="ECO:0000256" key="7">
    <source>
        <dbReference type="RuleBase" id="RU000461"/>
    </source>
</evidence>
<dbReference type="PROSITE" id="PS00086">
    <property type="entry name" value="CYTOCHROME_P450"/>
    <property type="match status" value="1"/>
</dbReference>
<evidence type="ECO:0000256" key="3">
    <source>
        <dbReference type="ARBA" id="ARBA00022723"/>
    </source>
</evidence>
<evidence type="ECO:0000256" key="2">
    <source>
        <dbReference type="ARBA" id="ARBA00022617"/>
    </source>
</evidence>